<name>A0A174AGI2_9FIRM</name>
<dbReference type="STRING" id="187979.ERS852385_01585"/>
<dbReference type="Proteomes" id="UP000095546">
    <property type="component" value="Unassembled WGS sequence"/>
</dbReference>
<keyword evidence="2" id="KW-1185">Reference proteome</keyword>
<dbReference type="AlphaFoldDB" id="A0A174AGI2"/>
<protein>
    <submittedName>
        <fullName evidence="1">Uncharacterized protein</fullName>
    </submittedName>
</protein>
<dbReference type="EMBL" id="CYYU01000010">
    <property type="protein sequence ID" value="CUN87313.1"/>
    <property type="molecule type" value="Genomic_DNA"/>
</dbReference>
<dbReference type="RefSeq" id="WP_036375358.1">
    <property type="nucleotide sequence ID" value="NZ_CABIWZ010000010.1"/>
</dbReference>
<dbReference type="GeneID" id="83708866"/>
<sequence length="305" mass="34791">MANEPSRITDNLLNIFNYSFVETVPYEFFKPRPERDIAVKLVDKEYHCAGCGKVTHVDYQERPLTYFSKGKLKEQRAIYEKLGKRFPTMEEIAEGQPFTNEAIGYCRDCAEKEILHDDAAGQRVCNLALQLHGEDELVVAKARAAMEEALKKWLVGIESADEFLQYGLGDFNAVRDLICAVMLQDTSAEEALLAAYGDTVAAIKGEVTALLASLPDTWQAYAARSTGVYESMNDKMYHEYTVIFPKPGMIPEDYYIYRSIEKSRVRMFLDQPRIESLEELLTEVGFHGEWIDLVNQRLQELVQRA</sequence>
<dbReference type="eggNOG" id="ENOG502ZC4Y">
    <property type="taxonomic scope" value="Bacteria"/>
</dbReference>
<dbReference type="OrthoDB" id="1668831at2"/>
<proteinExistence type="predicted"/>
<organism evidence="1 2">
    <name type="scientific">Mitsuokella jalaludinii</name>
    <dbReference type="NCBI Taxonomy" id="187979"/>
    <lineage>
        <taxon>Bacteria</taxon>
        <taxon>Bacillati</taxon>
        <taxon>Bacillota</taxon>
        <taxon>Negativicutes</taxon>
        <taxon>Selenomonadales</taxon>
        <taxon>Selenomonadaceae</taxon>
        <taxon>Mitsuokella</taxon>
    </lineage>
</organism>
<evidence type="ECO:0000313" key="1">
    <source>
        <dbReference type="EMBL" id="CUN87313.1"/>
    </source>
</evidence>
<reference evidence="1 2" key="1">
    <citation type="submission" date="2015-09" db="EMBL/GenBank/DDBJ databases">
        <authorList>
            <consortium name="Pathogen Informatics"/>
        </authorList>
    </citation>
    <scope>NUCLEOTIDE SEQUENCE [LARGE SCALE GENOMIC DNA]</scope>
    <source>
        <strain evidence="1 2">2789STDY5608828</strain>
    </source>
</reference>
<gene>
    <name evidence="1" type="ORF">ERS852385_01585</name>
</gene>
<evidence type="ECO:0000313" key="2">
    <source>
        <dbReference type="Proteomes" id="UP000095546"/>
    </source>
</evidence>
<accession>A0A174AGI2</accession>